<dbReference type="Pfam" id="PF00072">
    <property type="entry name" value="Response_reg"/>
    <property type="match status" value="1"/>
</dbReference>
<dbReference type="Gene3D" id="3.40.50.2300">
    <property type="match status" value="1"/>
</dbReference>
<evidence type="ECO:0000256" key="1">
    <source>
        <dbReference type="PROSITE-ProRule" id="PRU00169"/>
    </source>
</evidence>
<dbReference type="Proteomes" id="UP000283458">
    <property type="component" value="Unassembled WGS sequence"/>
</dbReference>
<sequence>MASDTSKPLDDLDLDGATETVECREPADFYAPAARDSVGRFCRRFLDENALTATELLHNNRHQNALSNTATFVAILAQAERALERKGALTPLVNELARLTRERAKDTPPPELTPNSYAATAATLLTKGGFLGRFLLDAALAQHVIAERGFADKAKALLALAEATEDSEALAPIERLLGEIFASDAGTASCAQDSAFAVLIDLIVTLVAVDRPMPDTAPPIFRRLAALMGRSAMPGLRDALTAAFRREMSKPSFFTIASAGDMHGIDAVQREILALSDLSARLRLSEPGANGAYHGGAKTENALQRRTAILVNEDTVPEITKGRNLAQKLRILFILQKMPLSPSAARAVNDYLKSFFDSRDFPGRILDCWKERAEKLKGLAEVQGMVLTSAFSAEDREWIAGQVDDIQNAYLRTQRVLAPLVQAKEDPHPDAVLEIVRLAGEGAFCKGKSRMAVARVLYRQTHRVRFVRGFLLNASSSKERLARAEWLRKSLAVVGVPFLDLANQRVLAVDDEEGPRNFVTSVLRDLGVGHIDTACDGQEALDRLTGPGGGDYNLIICDWMMPKRSGLDVLKRVRAIRADVPFLMVTALATLEAVKHALAHHVSGYIAKPFTPDQLEEKIFLVLAQSGMVE</sequence>
<dbReference type="PANTHER" id="PTHR43228">
    <property type="entry name" value="TWO-COMPONENT RESPONSE REGULATOR"/>
    <property type="match status" value="1"/>
</dbReference>
<dbReference type="InterPro" id="IPR052048">
    <property type="entry name" value="ST_Response_Regulator"/>
</dbReference>
<organism evidence="3 4">
    <name type="scientific">Azospirillum cavernae</name>
    <dbReference type="NCBI Taxonomy" id="2320860"/>
    <lineage>
        <taxon>Bacteria</taxon>
        <taxon>Pseudomonadati</taxon>
        <taxon>Pseudomonadota</taxon>
        <taxon>Alphaproteobacteria</taxon>
        <taxon>Rhodospirillales</taxon>
        <taxon>Azospirillaceae</taxon>
        <taxon>Azospirillum</taxon>
    </lineage>
</organism>
<keyword evidence="4" id="KW-1185">Reference proteome</keyword>
<proteinExistence type="predicted"/>
<comment type="caution">
    <text evidence="3">The sequence shown here is derived from an EMBL/GenBank/DDBJ whole genome shotgun (WGS) entry which is preliminary data.</text>
</comment>
<accession>A0A418W209</accession>
<evidence type="ECO:0000313" key="3">
    <source>
        <dbReference type="EMBL" id="RJF83998.1"/>
    </source>
</evidence>
<dbReference type="PANTHER" id="PTHR43228:SF1">
    <property type="entry name" value="TWO-COMPONENT RESPONSE REGULATOR ARR22"/>
    <property type="match status" value="1"/>
</dbReference>
<dbReference type="SUPFAM" id="SSF52172">
    <property type="entry name" value="CheY-like"/>
    <property type="match status" value="1"/>
</dbReference>
<reference evidence="3 4" key="1">
    <citation type="submission" date="2018-09" db="EMBL/GenBank/DDBJ databases">
        <authorList>
            <person name="Zhu H."/>
        </authorList>
    </citation>
    <scope>NUCLEOTIDE SEQUENCE [LARGE SCALE GENOMIC DNA]</scope>
    <source>
        <strain evidence="3 4">K2W22B-5</strain>
    </source>
</reference>
<feature type="domain" description="Response regulatory" evidence="2">
    <location>
        <begin position="505"/>
        <end position="623"/>
    </location>
</feature>
<dbReference type="PROSITE" id="PS50110">
    <property type="entry name" value="RESPONSE_REGULATORY"/>
    <property type="match status" value="1"/>
</dbReference>
<protein>
    <submittedName>
        <fullName evidence="3">Response regulator</fullName>
    </submittedName>
</protein>
<dbReference type="GO" id="GO:0000160">
    <property type="term" value="P:phosphorelay signal transduction system"/>
    <property type="evidence" value="ECO:0007669"/>
    <property type="project" value="InterPro"/>
</dbReference>
<dbReference type="InterPro" id="IPR001789">
    <property type="entry name" value="Sig_transdc_resp-reg_receiver"/>
</dbReference>
<name>A0A418W209_9PROT</name>
<evidence type="ECO:0000313" key="4">
    <source>
        <dbReference type="Proteomes" id="UP000283458"/>
    </source>
</evidence>
<evidence type="ECO:0000259" key="2">
    <source>
        <dbReference type="PROSITE" id="PS50110"/>
    </source>
</evidence>
<feature type="modified residue" description="4-aspartylphosphate" evidence="1">
    <location>
        <position position="558"/>
    </location>
</feature>
<dbReference type="SMART" id="SM00448">
    <property type="entry name" value="REC"/>
    <property type="match status" value="1"/>
</dbReference>
<dbReference type="RefSeq" id="WP_119829640.1">
    <property type="nucleotide sequence ID" value="NZ_QYUL01000001.1"/>
</dbReference>
<dbReference type="OrthoDB" id="1682174at2"/>
<gene>
    <name evidence="3" type="ORF">D3877_05120</name>
</gene>
<dbReference type="AlphaFoldDB" id="A0A418W209"/>
<dbReference type="InterPro" id="IPR011006">
    <property type="entry name" value="CheY-like_superfamily"/>
</dbReference>
<dbReference type="EMBL" id="QYUL01000001">
    <property type="protein sequence ID" value="RJF83998.1"/>
    <property type="molecule type" value="Genomic_DNA"/>
</dbReference>
<keyword evidence="1" id="KW-0597">Phosphoprotein</keyword>